<gene>
    <name evidence="3" type="ORF">PHET_08537</name>
</gene>
<feature type="domain" description="SANT" evidence="2">
    <location>
        <begin position="41"/>
        <end position="92"/>
    </location>
</feature>
<comment type="caution">
    <text evidence="3">The sequence shown here is derived from an EMBL/GenBank/DDBJ whole genome shotgun (WGS) entry which is preliminary data.</text>
</comment>
<name>A0A8J4SME8_9TREM</name>
<feature type="compositionally biased region" description="Polar residues" evidence="1">
    <location>
        <begin position="216"/>
        <end position="228"/>
    </location>
</feature>
<accession>A0A8J4SME8</accession>
<dbReference type="OrthoDB" id="10021571at2759"/>
<evidence type="ECO:0000256" key="1">
    <source>
        <dbReference type="SAM" id="MobiDB-lite"/>
    </source>
</evidence>
<dbReference type="SMART" id="SM00717">
    <property type="entry name" value="SANT"/>
    <property type="match status" value="1"/>
</dbReference>
<sequence>MTSASRVAEIFQQASVAFGRLAQLTLDLKLTQAQQNEQGQKSNTKWSDQEVDQLKDAVTRFGNDLGKIAEVIETKTVDQIKLKMKSKVFQDAGIEDTATVALNTSEEKSNLPQSSPSKPLIRNQPDDQETISNDGAPLAKRGRLNGDAESVGVVAPVKSDEPTKVEEISQPDLVSSLKQGTIFVRNQNRSTYPNLKVPLSIQLSGASSSAHLASFPNRSESSNAQTAPSDSRYEEYEDSSDAADEGDMYDSEGLSDGDEEDMGDEAEEEEGGAEGDAH</sequence>
<dbReference type="Proteomes" id="UP000748531">
    <property type="component" value="Unassembled WGS sequence"/>
</dbReference>
<feature type="region of interest" description="Disordered" evidence="1">
    <location>
        <begin position="103"/>
        <end position="178"/>
    </location>
</feature>
<dbReference type="PANTHER" id="PTHR21397:SF2">
    <property type="entry name" value="CHROMATIN COMPLEXES SUBUNIT BAP18"/>
    <property type="match status" value="1"/>
</dbReference>
<dbReference type="InterPro" id="IPR009057">
    <property type="entry name" value="Homeodomain-like_sf"/>
</dbReference>
<feature type="compositionally biased region" description="Acidic residues" evidence="1">
    <location>
        <begin position="235"/>
        <end position="278"/>
    </location>
</feature>
<dbReference type="Gene3D" id="1.20.58.1880">
    <property type="match status" value="1"/>
</dbReference>
<dbReference type="SUPFAM" id="SSF46689">
    <property type="entry name" value="Homeodomain-like"/>
    <property type="match status" value="1"/>
</dbReference>
<evidence type="ECO:0000259" key="2">
    <source>
        <dbReference type="PROSITE" id="PS51293"/>
    </source>
</evidence>
<dbReference type="CDD" id="cd00167">
    <property type="entry name" value="SANT"/>
    <property type="match status" value="1"/>
</dbReference>
<evidence type="ECO:0000313" key="4">
    <source>
        <dbReference type="Proteomes" id="UP000748531"/>
    </source>
</evidence>
<feature type="compositionally biased region" description="Polar residues" evidence="1">
    <location>
        <begin position="103"/>
        <end position="117"/>
    </location>
</feature>
<dbReference type="GO" id="GO:0071339">
    <property type="term" value="C:MLL1 complex"/>
    <property type="evidence" value="ECO:0007669"/>
    <property type="project" value="TreeGrafter"/>
</dbReference>
<dbReference type="InterPro" id="IPR001005">
    <property type="entry name" value="SANT/Myb"/>
</dbReference>
<protein>
    <submittedName>
        <fullName evidence="3">Chromatin complexes subunit BAP18</fullName>
    </submittedName>
</protein>
<dbReference type="GO" id="GO:0016589">
    <property type="term" value="C:NURF complex"/>
    <property type="evidence" value="ECO:0007669"/>
    <property type="project" value="TreeGrafter"/>
</dbReference>
<dbReference type="PROSITE" id="PS51293">
    <property type="entry name" value="SANT"/>
    <property type="match status" value="1"/>
</dbReference>
<organism evidence="3 4">
    <name type="scientific">Paragonimus heterotremus</name>
    <dbReference type="NCBI Taxonomy" id="100268"/>
    <lineage>
        <taxon>Eukaryota</taxon>
        <taxon>Metazoa</taxon>
        <taxon>Spiralia</taxon>
        <taxon>Lophotrochozoa</taxon>
        <taxon>Platyhelminthes</taxon>
        <taxon>Trematoda</taxon>
        <taxon>Digenea</taxon>
        <taxon>Plagiorchiida</taxon>
        <taxon>Troglotremata</taxon>
        <taxon>Troglotrematidae</taxon>
        <taxon>Paragonimus</taxon>
    </lineage>
</organism>
<dbReference type="InterPro" id="IPR017884">
    <property type="entry name" value="SANT_dom"/>
</dbReference>
<feature type="region of interest" description="Disordered" evidence="1">
    <location>
        <begin position="206"/>
        <end position="278"/>
    </location>
</feature>
<reference evidence="3" key="1">
    <citation type="submission" date="2019-05" db="EMBL/GenBank/DDBJ databases">
        <title>Annotation for the trematode Paragonimus heterotremus.</title>
        <authorList>
            <person name="Choi Y.-J."/>
        </authorList>
    </citation>
    <scope>NUCLEOTIDE SEQUENCE</scope>
    <source>
        <strain evidence="3">LC</strain>
    </source>
</reference>
<dbReference type="PANTHER" id="PTHR21397">
    <property type="entry name" value="CHROMATIN COMPLEXES SUBUNIT BAP18-RELATED"/>
    <property type="match status" value="1"/>
</dbReference>
<dbReference type="EMBL" id="LUCH01005094">
    <property type="protein sequence ID" value="KAF5398357.1"/>
    <property type="molecule type" value="Genomic_DNA"/>
</dbReference>
<dbReference type="AlphaFoldDB" id="A0A8J4SME8"/>
<dbReference type="Pfam" id="PF00249">
    <property type="entry name" value="Myb_DNA-binding"/>
    <property type="match status" value="1"/>
</dbReference>
<proteinExistence type="predicted"/>
<evidence type="ECO:0000313" key="3">
    <source>
        <dbReference type="EMBL" id="KAF5398357.1"/>
    </source>
</evidence>
<keyword evidence="4" id="KW-1185">Reference proteome</keyword>
<feature type="compositionally biased region" description="Basic and acidic residues" evidence="1">
    <location>
        <begin position="158"/>
        <end position="167"/>
    </location>
</feature>